<keyword evidence="2" id="KW-1185">Reference proteome</keyword>
<sequence length="45" mass="5597">MSVLYQFWFYFFARNFYTCIYEEFFCLGLRRFAQQVVGNRTSFVT</sequence>
<dbReference type="AlphaFoldDB" id="A0A9P6GT44"/>
<reference evidence="1" key="1">
    <citation type="journal article" date="2020" name="Mol. Plant Microbe Interact.">
        <title>Genome Sequence of the Biocontrol Agent Coniothyrium minitans strain Conio (IMI 134523).</title>
        <authorList>
            <person name="Patel D."/>
            <person name="Shittu T.A."/>
            <person name="Baroncelli R."/>
            <person name="Muthumeenakshi S."/>
            <person name="Osborne T.H."/>
            <person name="Janganan T.K."/>
            <person name="Sreenivasaprasad S."/>
        </authorList>
    </citation>
    <scope>NUCLEOTIDE SEQUENCE</scope>
    <source>
        <strain evidence="1">Conio</strain>
    </source>
</reference>
<dbReference type="Proteomes" id="UP000756921">
    <property type="component" value="Unassembled WGS sequence"/>
</dbReference>
<evidence type="ECO:0000313" key="1">
    <source>
        <dbReference type="EMBL" id="KAF9740640.1"/>
    </source>
</evidence>
<evidence type="ECO:0000313" key="2">
    <source>
        <dbReference type="Proteomes" id="UP000756921"/>
    </source>
</evidence>
<accession>A0A9P6GT44</accession>
<protein>
    <submittedName>
        <fullName evidence="1">Uncharacterized protein</fullName>
    </submittedName>
</protein>
<dbReference type="EMBL" id="WJXW01000001">
    <property type="protein sequence ID" value="KAF9740640.1"/>
    <property type="molecule type" value="Genomic_DNA"/>
</dbReference>
<comment type="caution">
    <text evidence="1">The sequence shown here is derived from an EMBL/GenBank/DDBJ whole genome shotgun (WGS) entry which is preliminary data.</text>
</comment>
<name>A0A9P6GT44_9PLEO</name>
<gene>
    <name evidence="1" type="ORF">PMIN01_00179</name>
</gene>
<proteinExistence type="predicted"/>
<organism evidence="1 2">
    <name type="scientific">Paraphaeosphaeria minitans</name>
    <dbReference type="NCBI Taxonomy" id="565426"/>
    <lineage>
        <taxon>Eukaryota</taxon>
        <taxon>Fungi</taxon>
        <taxon>Dikarya</taxon>
        <taxon>Ascomycota</taxon>
        <taxon>Pezizomycotina</taxon>
        <taxon>Dothideomycetes</taxon>
        <taxon>Pleosporomycetidae</taxon>
        <taxon>Pleosporales</taxon>
        <taxon>Massarineae</taxon>
        <taxon>Didymosphaeriaceae</taxon>
        <taxon>Paraphaeosphaeria</taxon>
    </lineage>
</organism>